<dbReference type="PROSITE" id="PS00086">
    <property type="entry name" value="CYTOCHROME_P450"/>
    <property type="match status" value="1"/>
</dbReference>
<dbReference type="Gene3D" id="1.10.630.10">
    <property type="entry name" value="Cytochrome P450"/>
    <property type="match status" value="1"/>
</dbReference>
<dbReference type="Pfam" id="PF00067">
    <property type="entry name" value="p450"/>
    <property type="match status" value="1"/>
</dbReference>
<dbReference type="PRINTS" id="PR00385">
    <property type="entry name" value="P450"/>
</dbReference>
<evidence type="ECO:0000313" key="10">
    <source>
        <dbReference type="EMBL" id="BAU59408.1"/>
    </source>
</evidence>
<dbReference type="AlphaFoldDB" id="A0A140JTI1"/>
<keyword evidence="3 7" id="KW-0479">Metal-binding</keyword>
<protein>
    <submittedName>
        <fullName evidence="10">Cytochrome P450 81AG1</fullName>
    </submittedName>
</protein>
<dbReference type="InterPro" id="IPR017972">
    <property type="entry name" value="Cyt_P450_CS"/>
</dbReference>
<dbReference type="InterPro" id="IPR050651">
    <property type="entry name" value="Plant_Cytochrome_P450_Monoox"/>
</dbReference>
<evidence type="ECO:0000256" key="2">
    <source>
        <dbReference type="ARBA" id="ARBA00022617"/>
    </source>
</evidence>
<feature type="binding site" description="axial binding residue" evidence="7">
    <location>
        <position position="428"/>
    </location>
    <ligand>
        <name>heme</name>
        <dbReference type="ChEBI" id="CHEBI:30413"/>
    </ligand>
    <ligandPart>
        <name>Fe</name>
        <dbReference type="ChEBI" id="CHEBI:18248"/>
    </ligandPart>
</feature>
<keyword evidence="2 7" id="KW-0349">Heme</keyword>
<dbReference type="PANTHER" id="PTHR47947:SF13">
    <property type="entry name" value="CYTOCHROME P450, FAMILY 81, SUBFAMILY K, POLYPEPTIDE 1-RELATED"/>
    <property type="match status" value="1"/>
</dbReference>
<accession>A0A140JTI1</accession>
<dbReference type="FunFam" id="1.10.630.10:FF:000081">
    <property type="entry name" value="Cytochrome P450 CYP81N5"/>
    <property type="match status" value="1"/>
</dbReference>
<evidence type="ECO:0000256" key="9">
    <source>
        <dbReference type="SAM" id="SignalP"/>
    </source>
</evidence>
<dbReference type="GO" id="GO:0020037">
    <property type="term" value="F:heme binding"/>
    <property type="evidence" value="ECO:0007669"/>
    <property type="project" value="InterPro"/>
</dbReference>
<evidence type="ECO:0000256" key="6">
    <source>
        <dbReference type="ARBA" id="ARBA00023033"/>
    </source>
</evidence>
<keyword evidence="4 8" id="KW-0560">Oxidoreductase</keyword>
<dbReference type="InterPro" id="IPR001128">
    <property type="entry name" value="Cyt_P450"/>
</dbReference>
<proteinExistence type="evidence at transcript level"/>
<comment type="similarity">
    <text evidence="1 8">Belongs to the cytochrome P450 family.</text>
</comment>
<keyword evidence="5 7" id="KW-0408">Iron</keyword>
<organism evidence="10">
    <name type="scientific">Reynoutria sachalinensis</name>
    <name type="common">giant knotweed</name>
    <dbReference type="NCBI Taxonomy" id="76036"/>
    <lineage>
        <taxon>Eukaryota</taxon>
        <taxon>Viridiplantae</taxon>
        <taxon>Streptophyta</taxon>
        <taxon>Embryophyta</taxon>
        <taxon>Tracheophyta</taxon>
        <taxon>Spermatophyta</taxon>
        <taxon>Magnoliopsida</taxon>
        <taxon>eudicotyledons</taxon>
        <taxon>Gunneridae</taxon>
        <taxon>Pentapetalae</taxon>
        <taxon>Caryophyllales</taxon>
        <taxon>Polygonaceae</taxon>
        <taxon>Polygonoideae</taxon>
        <taxon>Polygoneae</taxon>
        <taxon>Reynoutria</taxon>
    </lineage>
</organism>
<dbReference type="PANTHER" id="PTHR47947">
    <property type="entry name" value="CYTOCHROME P450 82C3-RELATED"/>
    <property type="match status" value="1"/>
</dbReference>
<dbReference type="SUPFAM" id="SSF48264">
    <property type="entry name" value="Cytochrome P450"/>
    <property type="match status" value="1"/>
</dbReference>
<evidence type="ECO:0000256" key="3">
    <source>
        <dbReference type="ARBA" id="ARBA00022723"/>
    </source>
</evidence>
<evidence type="ECO:0000256" key="8">
    <source>
        <dbReference type="RuleBase" id="RU000461"/>
    </source>
</evidence>
<dbReference type="EMBL" id="LC060451">
    <property type="protein sequence ID" value="BAU59408.1"/>
    <property type="molecule type" value="mRNA"/>
</dbReference>
<keyword evidence="6 8" id="KW-0503">Monooxygenase</keyword>
<comment type="cofactor">
    <cofactor evidence="7">
        <name>heme</name>
        <dbReference type="ChEBI" id="CHEBI:30413"/>
    </cofactor>
</comment>
<dbReference type="GO" id="GO:0005506">
    <property type="term" value="F:iron ion binding"/>
    <property type="evidence" value="ECO:0007669"/>
    <property type="project" value="InterPro"/>
</dbReference>
<evidence type="ECO:0000256" key="4">
    <source>
        <dbReference type="ARBA" id="ARBA00023002"/>
    </source>
</evidence>
<dbReference type="PRINTS" id="PR00463">
    <property type="entry name" value="EP450I"/>
</dbReference>
<gene>
    <name evidence="10" type="primary">cyp81ag1</name>
</gene>
<reference evidence="10" key="1">
    <citation type="submission" date="2015-06" db="EMBL/GenBank/DDBJ databases">
        <title>Cloning of the genes encoding chtochrome P450s and a cytochrome P450 reductase from the giant knotweed, Fallopia sachalinensis.</title>
        <authorList>
            <person name="Yamaguchi T."/>
            <person name="Miki Y."/>
            <person name="Noge K."/>
            <person name="Asano Y."/>
        </authorList>
    </citation>
    <scope>NUCLEOTIDE SEQUENCE</scope>
</reference>
<dbReference type="GO" id="GO:0004497">
    <property type="term" value="F:monooxygenase activity"/>
    <property type="evidence" value="ECO:0007669"/>
    <property type="project" value="UniProtKB-KW"/>
</dbReference>
<sequence length="493" mass="55396">MDTSFLYFLALLATLVFFLTRNPNQTKKKIPPPSPPALPVIGHLHLLKEPFHRTLESLSRRYGPIFHLRLGRCRFLIVSSPQAAEQCLAQNDVAFANRPPFAPGELLAYNYTMVAWAMYGDLWRNLRRVITLEALSSHRLQQSSRIRVEEVRFVAREALLGSGSGKVDLNKAFFLLTRNMIMRMVAGKRWASSGASEDLFVPSKFMTVCDFFPVLRWVGYGGLEKKMRTVWLNRDRFMQGLLDEARNGKEGEEKTTSSLVEELLTLQKKEPEYYTDNILKGMLLAVLSAGTDTSARTMEWVMSLLLNHPTTFNKTRSEIDDHVGTSRLVDDSDLSNLTFLRCVINETLRLFPVAPLLVPHCSSTDTTISGYHVPKGTTLLVNAWALHRDPSVWEDPLAFRPERFEAGPGDSGGPGFRFVPFGMGRRACPGMNLAMRTMMLAVATWIQCFDWDNAEGGVVDMEELGGGITMSKSQHLQAVCKPRACMVNVLSQL</sequence>
<evidence type="ECO:0000256" key="1">
    <source>
        <dbReference type="ARBA" id="ARBA00010617"/>
    </source>
</evidence>
<evidence type="ECO:0000256" key="7">
    <source>
        <dbReference type="PIRSR" id="PIRSR602401-1"/>
    </source>
</evidence>
<name>A0A140JTI1_9CARY</name>
<dbReference type="InterPro" id="IPR036396">
    <property type="entry name" value="Cyt_P450_sf"/>
</dbReference>
<feature type="signal peptide" evidence="9">
    <location>
        <begin position="1"/>
        <end position="20"/>
    </location>
</feature>
<feature type="chain" id="PRO_5007302811" evidence="9">
    <location>
        <begin position="21"/>
        <end position="493"/>
    </location>
</feature>
<keyword evidence="9" id="KW-0732">Signal</keyword>
<evidence type="ECO:0000256" key="5">
    <source>
        <dbReference type="ARBA" id="ARBA00023004"/>
    </source>
</evidence>
<dbReference type="InterPro" id="IPR002401">
    <property type="entry name" value="Cyt_P450_E_grp-I"/>
</dbReference>
<dbReference type="GO" id="GO:0016705">
    <property type="term" value="F:oxidoreductase activity, acting on paired donors, with incorporation or reduction of molecular oxygen"/>
    <property type="evidence" value="ECO:0007669"/>
    <property type="project" value="InterPro"/>
</dbReference>